<dbReference type="InterPro" id="IPR050884">
    <property type="entry name" value="CNP_phosphodiesterase-III"/>
</dbReference>
<accession>A0A1H3U1Y8</accession>
<evidence type="ECO:0000256" key="1">
    <source>
        <dbReference type="ARBA" id="ARBA00022723"/>
    </source>
</evidence>
<evidence type="ECO:0000313" key="6">
    <source>
        <dbReference type="EMBL" id="SDZ56480.1"/>
    </source>
</evidence>
<keyword evidence="3" id="KW-0408">Iron</keyword>
<evidence type="ECO:0000256" key="4">
    <source>
        <dbReference type="ARBA" id="ARBA00025742"/>
    </source>
</evidence>
<evidence type="ECO:0000313" key="7">
    <source>
        <dbReference type="Proteomes" id="UP000198914"/>
    </source>
</evidence>
<evidence type="ECO:0000256" key="2">
    <source>
        <dbReference type="ARBA" id="ARBA00022801"/>
    </source>
</evidence>
<dbReference type="Gene3D" id="3.60.21.10">
    <property type="match status" value="1"/>
</dbReference>
<dbReference type="SUPFAM" id="SSF56300">
    <property type="entry name" value="Metallo-dependent phosphatases"/>
    <property type="match status" value="1"/>
</dbReference>
<proteinExistence type="inferred from homology"/>
<name>A0A1H3U1Y8_9RHOB</name>
<dbReference type="Pfam" id="PF00149">
    <property type="entry name" value="Metallophos"/>
    <property type="match status" value="1"/>
</dbReference>
<dbReference type="RefSeq" id="WP_092647699.1">
    <property type="nucleotide sequence ID" value="NZ_FNPX01000022.1"/>
</dbReference>
<dbReference type="STRING" id="1244108.SAMN05444004_12213"/>
<feature type="domain" description="Calcineurin-like phosphoesterase" evidence="5">
    <location>
        <begin position="1"/>
        <end position="197"/>
    </location>
</feature>
<sequence length="267" mass="29330">MRFAHLSDLHIGQTPVPGVLDDAVTIVEQIVRDVRRISEVLDFIVVSGDMTEDAELASFRQFEDLFATIGLPVYTVPGNHDGPAGYYRCLDRSETLSNWDITSQVVELQDLRLIGIDTCIEGETTGRVDSKAMTLIERQVARRDAPPLIIVMHHPPIMPGLRDFDAVARLDGAAELHEILRRAGTPQTILSGHVHRPYQARSNNAACFVAGSPTSAFTSDLPFGASPIRLKGLQDFYFVHEVDQGGRHVVTPQHYSYGNATQVGASS</sequence>
<comment type="similarity">
    <text evidence="4">Belongs to the cyclic nucleotide phosphodiesterase class-III family.</text>
</comment>
<keyword evidence="1" id="KW-0479">Metal-binding</keyword>
<gene>
    <name evidence="6" type="ORF">SAMN05444004_12213</name>
</gene>
<dbReference type="PANTHER" id="PTHR42988">
    <property type="entry name" value="PHOSPHOHYDROLASE"/>
    <property type="match status" value="1"/>
</dbReference>
<dbReference type="GO" id="GO:0016787">
    <property type="term" value="F:hydrolase activity"/>
    <property type="evidence" value="ECO:0007669"/>
    <property type="project" value="UniProtKB-KW"/>
</dbReference>
<dbReference type="PANTHER" id="PTHR42988:SF2">
    <property type="entry name" value="CYCLIC NUCLEOTIDE PHOSPHODIESTERASE CBUA0032-RELATED"/>
    <property type="match status" value="1"/>
</dbReference>
<keyword evidence="7" id="KW-1185">Reference proteome</keyword>
<dbReference type="EMBL" id="FNPX01000022">
    <property type="protein sequence ID" value="SDZ56480.1"/>
    <property type="molecule type" value="Genomic_DNA"/>
</dbReference>
<reference evidence="7" key="1">
    <citation type="submission" date="2016-10" db="EMBL/GenBank/DDBJ databases">
        <authorList>
            <person name="Varghese N."/>
            <person name="Submissions S."/>
        </authorList>
    </citation>
    <scope>NUCLEOTIDE SEQUENCE [LARGE SCALE GENOMIC DNA]</scope>
    <source>
        <strain evidence="7">DSM 100420</strain>
    </source>
</reference>
<protein>
    <submittedName>
        <fullName evidence="6">Calcineurin-like phosphoesterase</fullName>
    </submittedName>
</protein>
<keyword evidence="2" id="KW-0378">Hydrolase</keyword>
<dbReference type="InterPro" id="IPR029052">
    <property type="entry name" value="Metallo-depent_PP-like"/>
</dbReference>
<dbReference type="InterPro" id="IPR004843">
    <property type="entry name" value="Calcineurin-like_PHP"/>
</dbReference>
<organism evidence="6 7">
    <name type="scientific">Jannaschia faecimaris</name>
    <dbReference type="NCBI Taxonomy" id="1244108"/>
    <lineage>
        <taxon>Bacteria</taxon>
        <taxon>Pseudomonadati</taxon>
        <taxon>Pseudomonadota</taxon>
        <taxon>Alphaproteobacteria</taxon>
        <taxon>Rhodobacterales</taxon>
        <taxon>Roseobacteraceae</taxon>
        <taxon>Jannaschia</taxon>
    </lineage>
</organism>
<dbReference type="GO" id="GO:0046872">
    <property type="term" value="F:metal ion binding"/>
    <property type="evidence" value="ECO:0007669"/>
    <property type="project" value="UniProtKB-KW"/>
</dbReference>
<dbReference type="OrthoDB" id="651281at2"/>
<dbReference type="AlphaFoldDB" id="A0A1H3U1Y8"/>
<evidence type="ECO:0000259" key="5">
    <source>
        <dbReference type="Pfam" id="PF00149"/>
    </source>
</evidence>
<dbReference type="Proteomes" id="UP000198914">
    <property type="component" value="Unassembled WGS sequence"/>
</dbReference>
<evidence type="ECO:0000256" key="3">
    <source>
        <dbReference type="ARBA" id="ARBA00023004"/>
    </source>
</evidence>